<comment type="caution">
    <text evidence="3">The sequence shown here is derived from an EMBL/GenBank/DDBJ whole genome shotgun (WGS) entry which is preliminary data.</text>
</comment>
<proteinExistence type="predicted"/>
<dbReference type="Gene3D" id="1.20.144.10">
    <property type="entry name" value="Phosphatidic acid phosphatase type 2/haloperoxidase"/>
    <property type="match status" value="1"/>
</dbReference>
<dbReference type="EMBL" id="JARTCD010000032">
    <property type="protein sequence ID" value="KAJ8657349.1"/>
    <property type="molecule type" value="Genomic_DNA"/>
</dbReference>
<organism evidence="3 4">
    <name type="scientific">Lichtheimia ornata</name>
    <dbReference type="NCBI Taxonomy" id="688661"/>
    <lineage>
        <taxon>Eukaryota</taxon>
        <taxon>Fungi</taxon>
        <taxon>Fungi incertae sedis</taxon>
        <taxon>Mucoromycota</taxon>
        <taxon>Mucoromycotina</taxon>
        <taxon>Mucoromycetes</taxon>
        <taxon>Mucorales</taxon>
        <taxon>Lichtheimiaceae</taxon>
        <taxon>Lichtheimia</taxon>
    </lineage>
</organism>
<evidence type="ECO:0000256" key="1">
    <source>
        <dbReference type="SAM" id="Phobius"/>
    </source>
</evidence>
<dbReference type="InterPro" id="IPR036938">
    <property type="entry name" value="PAP2/HPO_sf"/>
</dbReference>
<evidence type="ECO:0000313" key="4">
    <source>
        <dbReference type="Proteomes" id="UP001234581"/>
    </source>
</evidence>
<dbReference type="Proteomes" id="UP001234581">
    <property type="component" value="Unassembled WGS sequence"/>
</dbReference>
<keyword evidence="1" id="KW-1133">Transmembrane helix</keyword>
<dbReference type="Pfam" id="PF01569">
    <property type="entry name" value="PAP2"/>
    <property type="match status" value="1"/>
</dbReference>
<dbReference type="InterPro" id="IPR000326">
    <property type="entry name" value="PAP2/HPO"/>
</dbReference>
<protein>
    <recommendedName>
        <fullName evidence="2">Phosphatidic acid phosphatase type 2/haloperoxidase domain-containing protein</fullName>
    </recommendedName>
</protein>
<keyword evidence="1" id="KW-0472">Membrane</keyword>
<feature type="domain" description="Phosphatidic acid phosphatase type 2/haloperoxidase" evidence="2">
    <location>
        <begin position="30"/>
        <end position="146"/>
    </location>
</feature>
<feature type="transmembrane region" description="Helical" evidence="1">
    <location>
        <begin position="127"/>
        <end position="146"/>
    </location>
</feature>
<dbReference type="AlphaFoldDB" id="A0AAD7XUD7"/>
<keyword evidence="4" id="KW-1185">Reference proteome</keyword>
<dbReference type="PANTHER" id="PTHR14969">
    <property type="entry name" value="SPHINGOSINE-1-PHOSPHATE PHOSPHOHYDROLASE"/>
    <property type="match status" value="1"/>
</dbReference>
<dbReference type="RefSeq" id="XP_058342262.1">
    <property type="nucleotide sequence ID" value="XM_058486927.1"/>
</dbReference>
<feature type="transmembrane region" description="Helical" evidence="1">
    <location>
        <begin position="20"/>
        <end position="49"/>
    </location>
</feature>
<keyword evidence="1" id="KW-0812">Transmembrane</keyword>
<evidence type="ECO:0000259" key="2">
    <source>
        <dbReference type="SMART" id="SM00014"/>
    </source>
</evidence>
<dbReference type="SUPFAM" id="SSF48317">
    <property type="entry name" value="Acid phosphatase/Vanadium-dependent haloperoxidase"/>
    <property type="match status" value="1"/>
</dbReference>
<evidence type="ECO:0000313" key="3">
    <source>
        <dbReference type="EMBL" id="KAJ8657349.1"/>
    </source>
</evidence>
<feature type="transmembrane region" description="Helical" evidence="1">
    <location>
        <begin position="101"/>
        <end position="121"/>
    </location>
</feature>
<reference evidence="3 4" key="1">
    <citation type="submission" date="2023-03" db="EMBL/GenBank/DDBJ databases">
        <title>Genome sequence of Lichtheimia ornata CBS 291.66.</title>
        <authorList>
            <person name="Mohabir J.T."/>
            <person name="Shea T.P."/>
            <person name="Kurbessoian T."/>
            <person name="Berby B."/>
            <person name="Fontaine J."/>
            <person name="Livny J."/>
            <person name="Gnirke A."/>
            <person name="Stajich J.E."/>
            <person name="Cuomo C.A."/>
        </authorList>
    </citation>
    <scope>NUCLEOTIDE SEQUENCE [LARGE SCALE GENOMIC DNA]</scope>
    <source>
        <strain evidence="3">CBS 291.66</strain>
    </source>
</reference>
<dbReference type="PANTHER" id="PTHR14969:SF13">
    <property type="entry name" value="AT30094P"/>
    <property type="match status" value="1"/>
</dbReference>
<sequence length="160" mass="17914">MAMSLLRVLDKAQWLVISMSMVAVIVFGSFHLIYFFTGSILCAITAKILKHLIRQPRPRVSSQHEAISSSKTSYGMPSSHSQVMAFFATYCHCAVRYVTPLTIALASILYIFTAMVLWSRVRLGHHTLAQVSVGTLVGASMATMWHQLWQQHIMSMLITP</sequence>
<dbReference type="SMART" id="SM00014">
    <property type="entry name" value="acidPPc"/>
    <property type="match status" value="1"/>
</dbReference>
<dbReference type="GO" id="GO:0042392">
    <property type="term" value="F:sphingosine-1-phosphate phosphatase activity"/>
    <property type="evidence" value="ECO:0007669"/>
    <property type="project" value="TreeGrafter"/>
</dbReference>
<accession>A0AAD7XUD7</accession>
<dbReference type="GeneID" id="83214312"/>
<name>A0AAD7XUD7_9FUNG</name>
<gene>
    <name evidence="3" type="ORF">O0I10_006902</name>
</gene>